<evidence type="ECO:0000256" key="2">
    <source>
        <dbReference type="ARBA" id="ARBA00022723"/>
    </source>
</evidence>
<evidence type="ECO:0000256" key="6">
    <source>
        <dbReference type="ARBA" id="ARBA00023117"/>
    </source>
</evidence>
<name>A0A1B6BXK1_9HEMI</name>
<evidence type="ECO:0000313" key="13">
    <source>
        <dbReference type="EMBL" id="JAS05996.1"/>
    </source>
</evidence>
<dbReference type="SMART" id="SM00249">
    <property type="entry name" value="PHD"/>
    <property type="match status" value="1"/>
</dbReference>
<dbReference type="PROSITE" id="PS50014">
    <property type="entry name" value="BROMODOMAIN_2"/>
    <property type="match status" value="1"/>
</dbReference>
<evidence type="ECO:0000256" key="8">
    <source>
        <dbReference type="PROSITE-ProRule" id="PRU00035"/>
    </source>
</evidence>
<dbReference type="PROSITE" id="PS00633">
    <property type="entry name" value="BROMODOMAIN_1"/>
    <property type="match status" value="1"/>
</dbReference>
<feature type="region of interest" description="Disordered" evidence="10">
    <location>
        <begin position="119"/>
        <end position="148"/>
    </location>
</feature>
<organism evidence="13">
    <name type="scientific">Clastoptera arizonana</name>
    <name type="common">Arizona spittle bug</name>
    <dbReference type="NCBI Taxonomy" id="38151"/>
    <lineage>
        <taxon>Eukaryota</taxon>
        <taxon>Metazoa</taxon>
        <taxon>Ecdysozoa</taxon>
        <taxon>Arthropoda</taxon>
        <taxon>Hexapoda</taxon>
        <taxon>Insecta</taxon>
        <taxon>Pterygota</taxon>
        <taxon>Neoptera</taxon>
        <taxon>Paraneoptera</taxon>
        <taxon>Hemiptera</taxon>
        <taxon>Auchenorrhyncha</taxon>
        <taxon>Cercopoidea</taxon>
        <taxon>Clastopteridae</taxon>
        <taxon>Clastoptera</taxon>
    </lineage>
</organism>
<comment type="subcellular location">
    <subcellularLocation>
        <location evidence="1">Nucleus</location>
    </subcellularLocation>
</comment>
<dbReference type="AlphaFoldDB" id="A0A1B6BXK1"/>
<dbReference type="SMART" id="SM00297">
    <property type="entry name" value="BROMO"/>
    <property type="match status" value="1"/>
</dbReference>
<feature type="region of interest" description="Disordered" evidence="10">
    <location>
        <begin position="1"/>
        <end position="30"/>
    </location>
</feature>
<evidence type="ECO:0000256" key="10">
    <source>
        <dbReference type="SAM" id="MobiDB-lite"/>
    </source>
</evidence>
<dbReference type="InterPro" id="IPR019787">
    <property type="entry name" value="Znf_PHD-finger"/>
</dbReference>
<feature type="compositionally biased region" description="Basic residues" evidence="10">
    <location>
        <begin position="1"/>
        <end position="10"/>
    </location>
</feature>
<dbReference type="PROSITE" id="PS01359">
    <property type="entry name" value="ZF_PHD_1"/>
    <property type="match status" value="1"/>
</dbReference>
<feature type="non-terminal residue" evidence="13">
    <location>
        <position position="1"/>
    </location>
</feature>
<dbReference type="Gene3D" id="3.30.40.10">
    <property type="entry name" value="Zinc/RING finger domain, C3HC4 (zinc finger)"/>
    <property type="match status" value="1"/>
</dbReference>
<dbReference type="Gene3D" id="1.20.920.10">
    <property type="entry name" value="Bromodomain-like"/>
    <property type="match status" value="1"/>
</dbReference>
<evidence type="ECO:0000256" key="7">
    <source>
        <dbReference type="ARBA" id="ARBA00023242"/>
    </source>
</evidence>
<dbReference type="InterPro" id="IPR019786">
    <property type="entry name" value="Zinc_finger_PHD-type_CS"/>
</dbReference>
<keyword evidence="6 8" id="KW-0103">Bromodomain</keyword>
<dbReference type="SUPFAM" id="SSF47370">
    <property type="entry name" value="Bromodomain"/>
    <property type="match status" value="1"/>
</dbReference>
<dbReference type="Pfam" id="PF00628">
    <property type="entry name" value="PHD"/>
    <property type="match status" value="1"/>
</dbReference>
<dbReference type="GO" id="GO:0008270">
    <property type="term" value="F:zinc ion binding"/>
    <property type="evidence" value="ECO:0007669"/>
    <property type="project" value="UniProtKB-KW"/>
</dbReference>
<sequence length="281" mass="32320">EKAVPVKKSKPLFTTDAEADEINESREDKKITEKDLPVGKCSSCSEKGSLIKCDSCKKGQHLLCIYPPIRKIPSRKWFCHKCRQPNPTLPDDTSPSEAERSSRRRCSKAATAKISQFAKQLRSNSWDDEKAENPNLRRRSRRSLETEAGLSQSVARDLPLDNASLQELLDALMHHKDAWPFLRPVTRSEVPDYHNIIKRPMDFGTVKHKLNMLEYRNNSEVIADARLVFDNCFIYNQADTEIYQCGLRLQKAFEKLCKERSLSVSDDDIKYPESKRSRTVF</sequence>
<feature type="domain" description="Bromo" evidence="11">
    <location>
        <begin position="173"/>
        <end position="243"/>
    </location>
</feature>
<keyword evidence="4" id="KW-0862">Zinc</keyword>
<evidence type="ECO:0000259" key="11">
    <source>
        <dbReference type="PROSITE" id="PS50014"/>
    </source>
</evidence>
<dbReference type="PANTHER" id="PTHR45915">
    <property type="entry name" value="TRANSCRIPTION INTERMEDIARY FACTOR"/>
    <property type="match status" value="1"/>
</dbReference>
<dbReference type="InterPro" id="IPR013083">
    <property type="entry name" value="Znf_RING/FYVE/PHD"/>
</dbReference>
<evidence type="ECO:0008006" key="14">
    <source>
        <dbReference type="Google" id="ProtNLM"/>
    </source>
</evidence>
<gene>
    <name evidence="13" type="ORF">g.12806</name>
</gene>
<dbReference type="PRINTS" id="PR00503">
    <property type="entry name" value="BROMODOMAIN"/>
</dbReference>
<evidence type="ECO:0000256" key="9">
    <source>
        <dbReference type="PROSITE-ProRule" id="PRU00146"/>
    </source>
</evidence>
<keyword evidence="2" id="KW-0479">Metal-binding</keyword>
<feature type="domain" description="PHD-type" evidence="12">
    <location>
        <begin position="38"/>
        <end position="85"/>
    </location>
</feature>
<evidence type="ECO:0000256" key="3">
    <source>
        <dbReference type="ARBA" id="ARBA00022771"/>
    </source>
</evidence>
<proteinExistence type="predicted"/>
<accession>A0A1B6BXK1</accession>
<dbReference type="GO" id="GO:0000785">
    <property type="term" value="C:chromatin"/>
    <property type="evidence" value="ECO:0007669"/>
    <property type="project" value="TreeGrafter"/>
</dbReference>
<dbReference type="SUPFAM" id="SSF57903">
    <property type="entry name" value="FYVE/PHD zinc finger"/>
    <property type="match status" value="1"/>
</dbReference>
<keyword evidence="7" id="KW-0539">Nucleus</keyword>
<dbReference type="PROSITE" id="PS50016">
    <property type="entry name" value="ZF_PHD_2"/>
    <property type="match status" value="1"/>
</dbReference>
<evidence type="ECO:0000256" key="5">
    <source>
        <dbReference type="ARBA" id="ARBA00023054"/>
    </source>
</evidence>
<keyword evidence="5" id="KW-0175">Coiled coil</keyword>
<reference evidence="13" key="1">
    <citation type="submission" date="2015-12" db="EMBL/GenBank/DDBJ databases">
        <title>De novo transcriptome assembly of four potential Pierce s Disease insect vectors from Arizona vineyards.</title>
        <authorList>
            <person name="Tassone E.E."/>
        </authorList>
    </citation>
    <scope>NUCLEOTIDE SEQUENCE</scope>
</reference>
<evidence type="ECO:0000256" key="1">
    <source>
        <dbReference type="ARBA" id="ARBA00004123"/>
    </source>
</evidence>
<protein>
    <recommendedName>
        <fullName evidence="14">Bromo domain-containing protein</fullName>
    </recommendedName>
</protein>
<evidence type="ECO:0000256" key="4">
    <source>
        <dbReference type="ARBA" id="ARBA00022833"/>
    </source>
</evidence>
<dbReference type="EMBL" id="GEDC01031302">
    <property type="protein sequence ID" value="JAS05996.1"/>
    <property type="molecule type" value="Transcribed_RNA"/>
</dbReference>
<dbReference type="Pfam" id="PF00439">
    <property type="entry name" value="Bromodomain"/>
    <property type="match status" value="1"/>
</dbReference>
<dbReference type="GO" id="GO:0005634">
    <property type="term" value="C:nucleus"/>
    <property type="evidence" value="ECO:0007669"/>
    <property type="project" value="UniProtKB-SubCell"/>
</dbReference>
<dbReference type="InterPro" id="IPR001965">
    <property type="entry name" value="Znf_PHD"/>
</dbReference>
<dbReference type="InterPro" id="IPR011011">
    <property type="entry name" value="Znf_FYVE_PHD"/>
</dbReference>
<keyword evidence="3 9" id="KW-0863">Zinc-finger</keyword>
<evidence type="ECO:0000259" key="12">
    <source>
        <dbReference type="PROSITE" id="PS50016"/>
    </source>
</evidence>
<dbReference type="PANTHER" id="PTHR45915:SF2">
    <property type="entry name" value="TOUTATIS, ISOFORM E"/>
    <property type="match status" value="1"/>
</dbReference>
<dbReference type="InterPro" id="IPR018359">
    <property type="entry name" value="Bromodomain_CS"/>
</dbReference>
<dbReference type="InterPro" id="IPR001487">
    <property type="entry name" value="Bromodomain"/>
</dbReference>
<dbReference type="InterPro" id="IPR036427">
    <property type="entry name" value="Bromodomain-like_sf"/>
</dbReference>